<proteinExistence type="predicted"/>
<sequence length="90" mass="10020">MIFANVLTLEVLLRAIGSSLYVTDTWGATVVDGFRTTLLTEAHKLAATMSRSERQQFALELLQVAENADLELATTLSEQLRTLVRELEQP</sequence>
<gene>
    <name evidence="1" type="ORF">COV06_01680</name>
</gene>
<protein>
    <submittedName>
        <fullName evidence="1">Uncharacterized protein</fullName>
    </submittedName>
</protein>
<name>A0A2H0RNG1_9BACT</name>
<comment type="caution">
    <text evidence="1">The sequence shown here is derived from an EMBL/GenBank/DDBJ whole genome shotgun (WGS) entry which is preliminary data.</text>
</comment>
<dbReference type="EMBL" id="PCYM01000001">
    <property type="protein sequence ID" value="PIR48089.1"/>
    <property type="molecule type" value="Genomic_DNA"/>
</dbReference>
<evidence type="ECO:0000313" key="1">
    <source>
        <dbReference type="EMBL" id="PIR48089.1"/>
    </source>
</evidence>
<evidence type="ECO:0000313" key="2">
    <source>
        <dbReference type="Proteomes" id="UP000230084"/>
    </source>
</evidence>
<reference evidence="1 2" key="1">
    <citation type="submission" date="2017-09" db="EMBL/GenBank/DDBJ databases">
        <title>Depth-based differentiation of microbial function through sediment-hosted aquifers and enrichment of novel symbionts in the deep terrestrial subsurface.</title>
        <authorList>
            <person name="Probst A.J."/>
            <person name="Ladd B."/>
            <person name="Jarett J.K."/>
            <person name="Geller-Mcgrath D.E."/>
            <person name="Sieber C.M."/>
            <person name="Emerson J.B."/>
            <person name="Anantharaman K."/>
            <person name="Thomas B.C."/>
            <person name="Malmstrom R."/>
            <person name="Stieglmeier M."/>
            <person name="Klingl A."/>
            <person name="Woyke T."/>
            <person name="Ryan C.M."/>
            <person name="Banfield J.F."/>
        </authorList>
    </citation>
    <scope>NUCLEOTIDE SEQUENCE [LARGE SCALE GENOMIC DNA]</scope>
    <source>
        <strain evidence="1">CG10_big_fil_rev_8_21_14_0_10_50_16</strain>
    </source>
</reference>
<accession>A0A2H0RNG1</accession>
<dbReference type="AlphaFoldDB" id="A0A2H0RNG1"/>
<dbReference type="Proteomes" id="UP000230084">
    <property type="component" value="Unassembled WGS sequence"/>
</dbReference>
<organism evidence="1 2">
    <name type="scientific">Candidatus Uhrbacteria bacterium CG10_big_fil_rev_8_21_14_0_10_50_16</name>
    <dbReference type="NCBI Taxonomy" id="1975039"/>
    <lineage>
        <taxon>Bacteria</taxon>
        <taxon>Candidatus Uhriibacteriota</taxon>
    </lineage>
</organism>